<proteinExistence type="predicted"/>
<evidence type="ECO:0000313" key="1">
    <source>
        <dbReference type="EMBL" id="EYB89873.1"/>
    </source>
</evidence>
<gene>
    <name evidence="1" type="primary">Acey_s0227.g2836</name>
    <name evidence="1" type="ORF">Y032_0227g2836</name>
</gene>
<name>A0A016SGN3_9BILA</name>
<organism evidence="1 2">
    <name type="scientific">Ancylostoma ceylanicum</name>
    <dbReference type="NCBI Taxonomy" id="53326"/>
    <lineage>
        <taxon>Eukaryota</taxon>
        <taxon>Metazoa</taxon>
        <taxon>Ecdysozoa</taxon>
        <taxon>Nematoda</taxon>
        <taxon>Chromadorea</taxon>
        <taxon>Rhabditida</taxon>
        <taxon>Rhabditina</taxon>
        <taxon>Rhabditomorpha</taxon>
        <taxon>Strongyloidea</taxon>
        <taxon>Ancylostomatidae</taxon>
        <taxon>Ancylostomatinae</taxon>
        <taxon>Ancylostoma</taxon>
    </lineage>
</organism>
<protein>
    <recommendedName>
        <fullName evidence="3">Mos1 transposase HTH domain-containing protein</fullName>
    </recommendedName>
</protein>
<dbReference type="EMBL" id="JARK01001563">
    <property type="protein sequence ID" value="EYB89873.1"/>
    <property type="molecule type" value="Genomic_DNA"/>
</dbReference>
<dbReference type="Proteomes" id="UP000024635">
    <property type="component" value="Unassembled WGS sequence"/>
</dbReference>
<dbReference type="OrthoDB" id="5811751at2759"/>
<reference evidence="2" key="1">
    <citation type="journal article" date="2015" name="Nat. Genet.">
        <title>The genome and transcriptome of the zoonotic hookworm Ancylostoma ceylanicum identify infection-specific gene families.</title>
        <authorList>
            <person name="Schwarz E.M."/>
            <person name="Hu Y."/>
            <person name="Antoshechkin I."/>
            <person name="Miller M.M."/>
            <person name="Sternberg P.W."/>
            <person name="Aroian R.V."/>
        </authorList>
    </citation>
    <scope>NUCLEOTIDE SEQUENCE</scope>
    <source>
        <strain evidence="2">HY135</strain>
    </source>
</reference>
<comment type="caution">
    <text evidence="1">The sequence shown here is derived from an EMBL/GenBank/DDBJ whole genome shotgun (WGS) entry which is preliminary data.</text>
</comment>
<keyword evidence="2" id="KW-1185">Reference proteome</keyword>
<evidence type="ECO:0008006" key="3">
    <source>
        <dbReference type="Google" id="ProtNLM"/>
    </source>
</evidence>
<evidence type="ECO:0000313" key="2">
    <source>
        <dbReference type="Proteomes" id="UP000024635"/>
    </source>
</evidence>
<sequence>MFQMRSYNPSHKIYNHLRIIIGLRNQGSPVSTIAREVKKIDSSVSYHMIWRFLKKFESSSVPTRSYVPRSLSRLFTISA</sequence>
<accession>A0A016SGN3</accession>
<dbReference type="AlphaFoldDB" id="A0A016SGN3"/>